<evidence type="ECO:0000256" key="4">
    <source>
        <dbReference type="ARBA" id="ARBA00022964"/>
    </source>
</evidence>
<dbReference type="EMBL" id="AP014862">
    <property type="protein sequence ID" value="BAU71967.1"/>
    <property type="molecule type" value="Genomic_DNA"/>
</dbReference>
<dbReference type="GO" id="GO:0071456">
    <property type="term" value="P:cellular response to hypoxia"/>
    <property type="evidence" value="ECO:0007669"/>
    <property type="project" value="TreeGrafter"/>
</dbReference>
<evidence type="ECO:0000256" key="6">
    <source>
        <dbReference type="ARBA" id="ARBA00023004"/>
    </source>
</evidence>
<gene>
    <name evidence="8" type="ORF">KF707C_2790</name>
</gene>
<dbReference type="InterPro" id="IPR044862">
    <property type="entry name" value="Pro_4_hyd_alph_FE2OG_OXY"/>
</dbReference>
<reference evidence="9" key="1">
    <citation type="submission" date="2015-05" db="EMBL/GenBank/DDBJ databases">
        <title>Draft genome sequencing of a biphenyl-degrading bacterium, Pseudomonas balearica KF707 (=NBRC110670).</title>
        <authorList>
            <person name="Kimura N."/>
            <person name="Hirose J."/>
            <person name="Watanabe T."/>
            <person name="Suenaga H."/>
            <person name="Fujihara H."/>
            <person name="Noguchi M."/>
            <person name="Hashimoto M."/>
            <person name="Shimodaira J."/>
            <person name="Tsuchikane K."/>
            <person name="Hosoyama A."/>
            <person name="Yamazoe A."/>
            <person name="Fujita N."/>
            <person name="Furukawa K."/>
        </authorList>
    </citation>
    <scope>NUCLEOTIDE SEQUENCE [LARGE SCALE GENOMIC DNA]</scope>
    <source>
        <strain evidence="9">DSM 10086 / NBRC 110670 / KF707</strain>
    </source>
</reference>
<keyword evidence="9" id="KW-1185">Reference proteome</keyword>
<evidence type="ECO:0000313" key="9">
    <source>
        <dbReference type="Proteomes" id="UP000218554"/>
    </source>
</evidence>
<evidence type="ECO:0000256" key="2">
    <source>
        <dbReference type="ARBA" id="ARBA00022723"/>
    </source>
</evidence>
<accession>A0AAD1FDG5</accession>
<dbReference type="PROSITE" id="PS51471">
    <property type="entry name" value="FE2OG_OXY"/>
    <property type="match status" value="1"/>
</dbReference>
<sequence length="197" mass="22204">MLAPIINELVTQSWSCQPLALPRELTAALATECRARHRAGELAPASVGRGEGQQVLEGVRGDCIHWLEPGQSAASDTYLAWMDDLRQRLNQELFLGLEDFECHFAFYPPGACYQRHLDRFRDDDRRAVSVVAYLNEDWRAEQGGALRLYLDEGERDVLPEEGTLVVFLSGEVPHEVLPATRDRLSLAGWFRRRGGVL</sequence>
<evidence type="ECO:0000256" key="1">
    <source>
        <dbReference type="ARBA" id="ARBA00001961"/>
    </source>
</evidence>
<dbReference type="InterPro" id="IPR005123">
    <property type="entry name" value="Oxoglu/Fe-dep_dioxygenase_dom"/>
</dbReference>
<proteinExistence type="predicted"/>
<dbReference type="RefSeq" id="WP_003455607.1">
    <property type="nucleotide sequence ID" value="NZ_AJMR01000224.1"/>
</dbReference>
<dbReference type="PANTHER" id="PTHR12907:SF26">
    <property type="entry name" value="HIF PROLYL HYDROXYLASE, ISOFORM C"/>
    <property type="match status" value="1"/>
</dbReference>
<keyword evidence="6" id="KW-0408">Iron</keyword>
<dbReference type="AlphaFoldDB" id="A0AAD1FDG5"/>
<evidence type="ECO:0000259" key="7">
    <source>
        <dbReference type="PROSITE" id="PS51471"/>
    </source>
</evidence>
<organism evidence="8 9">
    <name type="scientific">Metapseudomonas furukawaii</name>
    <name type="common">Pseudomonas furukawaii</name>
    <dbReference type="NCBI Taxonomy" id="1149133"/>
    <lineage>
        <taxon>Bacteria</taxon>
        <taxon>Pseudomonadati</taxon>
        <taxon>Pseudomonadota</taxon>
        <taxon>Gammaproteobacteria</taxon>
        <taxon>Pseudomonadales</taxon>
        <taxon>Pseudomonadaceae</taxon>
        <taxon>Metapseudomonas</taxon>
    </lineage>
</organism>
<dbReference type="Proteomes" id="UP000218554">
    <property type="component" value="Chromosome"/>
</dbReference>
<keyword evidence="4" id="KW-0223">Dioxygenase</keyword>
<evidence type="ECO:0000256" key="5">
    <source>
        <dbReference type="ARBA" id="ARBA00023002"/>
    </source>
</evidence>
<dbReference type="InterPro" id="IPR006620">
    <property type="entry name" value="Pro_4_hyd_alph"/>
</dbReference>
<evidence type="ECO:0000313" key="8">
    <source>
        <dbReference type="EMBL" id="BAU71967.1"/>
    </source>
</evidence>
<feature type="domain" description="Fe2OG dioxygenase" evidence="7">
    <location>
        <begin position="98"/>
        <end position="192"/>
    </location>
</feature>
<evidence type="ECO:0000256" key="3">
    <source>
        <dbReference type="ARBA" id="ARBA00022896"/>
    </source>
</evidence>
<dbReference type="GO" id="GO:0008198">
    <property type="term" value="F:ferrous iron binding"/>
    <property type="evidence" value="ECO:0007669"/>
    <property type="project" value="TreeGrafter"/>
</dbReference>
<keyword evidence="5" id="KW-0560">Oxidoreductase</keyword>
<dbReference type="GO" id="GO:0031543">
    <property type="term" value="F:peptidyl-proline dioxygenase activity"/>
    <property type="evidence" value="ECO:0007669"/>
    <property type="project" value="TreeGrafter"/>
</dbReference>
<dbReference type="KEGG" id="pfuw:KF707C_2790"/>
<dbReference type="InterPro" id="IPR051559">
    <property type="entry name" value="HIF_prolyl_hydroxylases"/>
</dbReference>
<dbReference type="GO" id="GO:0031418">
    <property type="term" value="F:L-ascorbic acid binding"/>
    <property type="evidence" value="ECO:0007669"/>
    <property type="project" value="UniProtKB-KW"/>
</dbReference>
<keyword evidence="2" id="KW-0479">Metal-binding</keyword>
<dbReference type="PANTHER" id="PTHR12907">
    <property type="entry name" value="EGL NINE HOMOLOG-RELATED"/>
    <property type="match status" value="1"/>
</dbReference>
<reference evidence="8 9" key="2">
    <citation type="journal article" date="2017" name="Int. J. Syst. Evol. Microbiol.">
        <title>Pseudomonas furukawaii sp. nov., a polychlorinated biphenyl-degrading bacterium isolated from biphenyl-contaminated soil in Japan.</title>
        <authorList>
            <person name="Kimura N."/>
            <person name="Watanabe T."/>
            <person name="Suenaga H."/>
            <person name="Fujihara H."/>
            <person name="Futagami T."/>
            <person name="Goto M."/>
            <person name="Hanada S."/>
            <person name="Hirose J."/>
        </authorList>
    </citation>
    <scope>NUCLEOTIDE SEQUENCE [LARGE SCALE GENOMIC DNA]</scope>
    <source>
        <strain evidence="9">DSM 10086 / NBRC 110670 / KF707</strain>
    </source>
</reference>
<name>A0AAD1FDG5_METFU</name>
<protein>
    <submittedName>
        <fullName evidence="8">Oxidoreductase</fullName>
    </submittedName>
</protein>
<dbReference type="Gene3D" id="2.60.120.620">
    <property type="entry name" value="q2cbj1_9rhob like domain"/>
    <property type="match status" value="1"/>
</dbReference>
<keyword evidence="3" id="KW-0847">Vitamin C</keyword>
<comment type="cofactor">
    <cofactor evidence="1">
        <name>L-ascorbate</name>
        <dbReference type="ChEBI" id="CHEBI:38290"/>
    </cofactor>
</comment>
<dbReference type="SMART" id="SM00702">
    <property type="entry name" value="P4Hc"/>
    <property type="match status" value="1"/>
</dbReference>
<dbReference type="Pfam" id="PF13640">
    <property type="entry name" value="2OG-FeII_Oxy_3"/>
    <property type="match status" value="1"/>
</dbReference>